<keyword evidence="3" id="KW-0809">Transit peptide</keyword>
<evidence type="ECO:0000256" key="5">
    <source>
        <dbReference type="ARBA" id="ARBA00023052"/>
    </source>
</evidence>
<protein>
    <recommendedName>
        <fullName evidence="6">Transketolase-like pyrimidine-binding domain-containing protein</fullName>
    </recommendedName>
</protein>
<gene>
    <name evidence="7" type="ORF">CEUTPL_LOCUS5496</name>
</gene>
<dbReference type="Gene3D" id="3.40.50.11610">
    <property type="entry name" value="Multifunctional 2-oxoglutarate metabolism enzyme, C-terminal domain"/>
    <property type="match status" value="1"/>
</dbReference>
<evidence type="ECO:0000259" key="6">
    <source>
        <dbReference type="SMART" id="SM00861"/>
    </source>
</evidence>
<comment type="similarity">
    <text evidence="2">Belongs to the alpha-ketoglutarate dehydrogenase family.</text>
</comment>
<keyword evidence="5" id="KW-0786">Thiamine pyrophosphate</keyword>
<dbReference type="GO" id="GO:0030976">
    <property type="term" value="F:thiamine pyrophosphate binding"/>
    <property type="evidence" value="ECO:0007669"/>
    <property type="project" value="InterPro"/>
</dbReference>
<dbReference type="Pfam" id="PF02779">
    <property type="entry name" value="Transket_pyr"/>
    <property type="match status" value="1"/>
</dbReference>
<keyword evidence="4" id="KW-0560">Oxidoreductase</keyword>
<sequence>MYSNYGIIHQRSLSILKSLRITREFVRGYQSDNVFGYRKIPRSEFRLSDEILQNRSNASNLYRLVTAYRTHGHKYANTNPISILESSENPIELDITRYGFKETNTIINLNEGIINHPSDEVSLSELVEYLNKIYCNHISGEFKYLEAEEEREWFASEFEKVSNIELPNDTKKSLAKELIRSQAFDNFLAKRFSSVKRYGGEGAESMMGFFNEVFKMATNDPLEQLILGLPHRGRLNLLTGLLNYPPAQIFHKLKGNPDFPETYQCFGDVLSHIISSTDVTYNDKSIHVSVLYNPSHLEIANPVSMGKTRAKQIALKDGGYGDKRWSEKVLNIQVHGDAAFIGQGVNQETLELSAVPHFEVGGSIHLVVNNQIGFTTPGERGRSSRYCTDLAKIIAAPVIHVNGDHPEEVLKAARLAFNYQRKFRKDVFVDMNCFRRWGHNEMDDPTFTNPALYGLINSKMSVPDAYAKKLISQGILSEQECSEIYNEHFDWLNEELNKSEDWNPKDVYFKSQWQGISQPAAAVTVWDTGIDVDLMTFLGEKSVKYPENFKIHPTILRGHVKNRLSKVAEGLNIDWSTAEALAIGSLLFEGNNVRISGQDIGRGTFSQRHAMFVDQETNSIHIPLNNIHAKQEAFLELANSTLSEEAVLAFEYGMSIENPNNLIIWEAQFGDFFNGAQIVFDTYITSGEAKWIYQSGLTVLLPHGYDGAGPEHSSSRLERFLQLTDSKEDQVDGDNINFQVCQPSTPAQYFHLLRRQMIRNYRKPLIIITPKTLLRASKCVSKFGDMTKGTYFKPVIGDTSIEPSRVKRVLLTSGKHFYTLAEERQTIGVDDTVIIRVESFCPFPTAELMQEVAQYKNAKTFIWCQEEPQNMGAWTFFKRRFESLIGHKIQFCGRPTLPIPAVGIGKLHKQQESEILTKPFLM</sequence>
<dbReference type="InterPro" id="IPR031717">
    <property type="entry name" value="ODO-1/KGD_C"/>
</dbReference>
<comment type="cofactor">
    <cofactor evidence="1">
        <name>thiamine diphosphate</name>
        <dbReference type="ChEBI" id="CHEBI:58937"/>
    </cofactor>
</comment>
<dbReference type="Gene3D" id="3.40.50.970">
    <property type="match status" value="1"/>
</dbReference>
<evidence type="ECO:0000256" key="4">
    <source>
        <dbReference type="ARBA" id="ARBA00023002"/>
    </source>
</evidence>
<dbReference type="NCBIfam" id="NF006914">
    <property type="entry name" value="PRK09404.1"/>
    <property type="match status" value="1"/>
</dbReference>
<evidence type="ECO:0000256" key="3">
    <source>
        <dbReference type="ARBA" id="ARBA00022946"/>
    </source>
</evidence>
<dbReference type="OrthoDB" id="413077at2759"/>
<evidence type="ECO:0000256" key="2">
    <source>
        <dbReference type="ARBA" id="ARBA00006936"/>
    </source>
</evidence>
<reference evidence="7" key="1">
    <citation type="submission" date="2022-01" db="EMBL/GenBank/DDBJ databases">
        <authorList>
            <person name="King R."/>
        </authorList>
    </citation>
    <scope>NUCLEOTIDE SEQUENCE</scope>
</reference>
<dbReference type="PIRSF" id="PIRSF000157">
    <property type="entry name" value="Oxoglu_dh_E1"/>
    <property type="match status" value="1"/>
</dbReference>
<dbReference type="EMBL" id="OU892278">
    <property type="protein sequence ID" value="CAG9764871.1"/>
    <property type="molecule type" value="Genomic_DNA"/>
</dbReference>
<keyword evidence="8" id="KW-1185">Reference proteome</keyword>
<dbReference type="InterPro" id="IPR001017">
    <property type="entry name" value="DH_E1"/>
</dbReference>
<evidence type="ECO:0000313" key="7">
    <source>
        <dbReference type="EMBL" id="CAG9764871.1"/>
    </source>
</evidence>
<dbReference type="InterPro" id="IPR005475">
    <property type="entry name" value="Transketolase-like_Pyr-bd"/>
</dbReference>
<accession>A0A9N9QN82</accession>
<dbReference type="InterPro" id="IPR042179">
    <property type="entry name" value="KGD_C_sf"/>
</dbReference>
<dbReference type="NCBIfam" id="NF008907">
    <property type="entry name" value="PRK12270.1"/>
    <property type="match status" value="1"/>
</dbReference>
<dbReference type="InterPro" id="IPR029061">
    <property type="entry name" value="THDP-binding"/>
</dbReference>
<dbReference type="CDD" id="cd02016">
    <property type="entry name" value="TPP_E1_OGDC_like"/>
    <property type="match status" value="1"/>
</dbReference>
<name>A0A9N9QN82_9CUCU</name>
<dbReference type="NCBIfam" id="TIGR00239">
    <property type="entry name" value="2oxo_dh_E1"/>
    <property type="match status" value="1"/>
</dbReference>
<evidence type="ECO:0000313" key="8">
    <source>
        <dbReference type="Proteomes" id="UP001152799"/>
    </source>
</evidence>
<dbReference type="PANTHER" id="PTHR23152">
    <property type="entry name" value="2-OXOGLUTARATE DEHYDROGENASE"/>
    <property type="match status" value="1"/>
</dbReference>
<dbReference type="Pfam" id="PF16870">
    <property type="entry name" value="OxoGdeHyase_C"/>
    <property type="match status" value="1"/>
</dbReference>
<dbReference type="Proteomes" id="UP001152799">
    <property type="component" value="Chromosome 2"/>
</dbReference>
<proteinExistence type="inferred from homology"/>
<dbReference type="Gene3D" id="3.40.50.12470">
    <property type="match status" value="1"/>
</dbReference>
<dbReference type="InterPro" id="IPR011603">
    <property type="entry name" value="2oxoglutarate_DH_E1"/>
</dbReference>
<dbReference type="SMART" id="SM00861">
    <property type="entry name" value="Transket_pyr"/>
    <property type="match status" value="1"/>
</dbReference>
<dbReference type="PANTHER" id="PTHR23152:SF4">
    <property type="entry name" value="2-OXOADIPATE DEHYDROGENASE COMPLEX COMPONENT E1"/>
    <property type="match status" value="1"/>
</dbReference>
<dbReference type="AlphaFoldDB" id="A0A9N9QN82"/>
<dbReference type="GO" id="GO:0016624">
    <property type="term" value="F:oxidoreductase activity, acting on the aldehyde or oxo group of donors, disulfide as acceptor"/>
    <property type="evidence" value="ECO:0007669"/>
    <property type="project" value="InterPro"/>
</dbReference>
<dbReference type="Gene3D" id="1.10.287.1150">
    <property type="entry name" value="TPP helical domain"/>
    <property type="match status" value="1"/>
</dbReference>
<evidence type="ECO:0000256" key="1">
    <source>
        <dbReference type="ARBA" id="ARBA00001964"/>
    </source>
</evidence>
<dbReference type="Pfam" id="PF00676">
    <property type="entry name" value="E1_dh"/>
    <property type="match status" value="1"/>
</dbReference>
<dbReference type="SUPFAM" id="SSF52518">
    <property type="entry name" value="Thiamin diphosphate-binding fold (THDP-binding)"/>
    <property type="match status" value="2"/>
</dbReference>
<organism evidence="7 8">
    <name type="scientific">Ceutorhynchus assimilis</name>
    <name type="common">cabbage seed weevil</name>
    <dbReference type="NCBI Taxonomy" id="467358"/>
    <lineage>
        <taxon>Eukaryota</taxon>
        <taxon>Metazoa</taxon>
        <taxon>Ecdysozoa</taxon>
        <taxon>Arthropoda</taxon>
        <taxon>Hexapoda</taxon>
        <taxon>Insecta</taxon>
        <taxon>Pterygota</taxon>
        <taxon>Neoptera</taxon>
        <taxon>Endopterygota</taxon>
        <taxon>Coleoptera</taxon>
        <taxon>Polyphaga</taxon>
        <taxon>Cucujiformia</taxon>
        <taxon>Curculionidae</taxon>
        <taxon>Ceutorhynchinae</taxon>
        <taxon>Ceutorhynchus</taxon>
    </lineage>
</organism>
<feature type="domain" description="Transketolase-like pyrimidine-binding" evidence="6">
    <location>
        <begin position="573"/>
        <end position="776"/>
    </location>
</feature>